<dbReference type="GO" id="GO:0008270">
    <property type="term" value="F:zinc ion binding"/>
    <property type="evidence" value="ECO:0007669"/>
    <property type="project" value="InterPro"/>
</dbReference>
<proteinExistence type="inferred from homology"/>
<dbReference type="PANTHER" id="PTHR11002:SF56">
    <property type="entry name" value="BETA CARBONIC ANHYDRASE 2, CHLOROPLASTIC"/>
    <property type="match status" value="1"/>
</dbReference>
<dbReference type="GO" id="GO:0004089">
    <property type="term" value="F:carbonate dehydratase activity"/>
    <property type="evidence" value="ECO:0007669"/>
    <property type="project" value="InterPro"/>
</dbReference>
<feature type="non-terminal residue" evidence="2">
    <location>
        <position position="1"/>
    </location>
</feature>
<dbReference type="Gene3D" id="3.40.1050.10">
    <property type="entry name" value="Carbonic anhydrase"/>
    <property type="match status" value="1"/>
</dbReference>
<dbReference type="InterPro" id="IPR001765">
    <property type="entry name" value="Carbonic_anhydrase"/>
</dbReference>
<dbReference type="InterPro" id="IPR036874">
    <property type="entry name" value="Carbonic_anhydrase_sf"/>
</dbReference>
<dbReference type="SUPFAM" id="SSF53056">
    <property type="entry name" value="beta-carbonic anhydrase, cab"/>
    <property type="match status" value="1"/>
</dbReference>
<reference evidence="2 3" key="1">
    <citation type="journal article" date="2019" name="Genome Biol. Evol.">
        <title>Insights into the evolution of the New World diploid cottons (Gossypium, subgenus Houzingenia) based on genome sequencing.</title>
        <authorList>
            <person name="Grover C.E."/>
            <person name="Arick M.A. 2nd"/>
            <person name="Thrash A."/>
            <person name="Conover J.L."/>
            <person name="Sanders W.S."/>
            <person name="Peterson D.G."/>
            <person name="Frelichowski J.E."/>
            <person name="Scheffler J.A."/>
            <person name="Scheffler B.E."/>
            <person name="Wendel J.F."/>
        </authorList>
    </citation>
    <scope>NUCLEOTIDE SEQUENCE [LARGE SCALE GENOMIC DNA]</scope>
    <source>
        <strain evidence="2">8</strain>
        <tissue evidence="2">Leaf</tissue>
    </source>
</reference>
<name>A0A7J8PD01_GOSRA</name>
<evidence type="ECO:0000313" key="3">
    <source>
        <dbReference type="Proteomes" id="UP000593578"/>
    </source>
</evidence>
<dbReference type="Proteomes" id="UP000593578">
    <property type="component" value="Unassembled WGS sequence"/>
</dbReference>
<comment type="caution">
    <text evidence="2">The sequence shown here is derived from an EMBL/GenBank/DDBJ whole genome shotgun (WGS) entry which is preliminary data.</text>
</comment>
<sequence>MTLKENGSSKVTPEAVNVSLGNLLSYPFVRDGLVKKTLGIKGGYYDFVKGSFELWSLQFQLSSSLSMIEITCLPPSAVVAAVALSIYKFSFKE</sequence>
<evidence type="ECO:0008006" key="4">
    <source>
        <dbReference type="Google" id="ProtNLM"/>
    </source>
</evidence>
<dbReference type="PANTHER" id="PTHR11002">
    <property type="entry name" value="CARBONIC ANHYDRASE"/>
    <property type="match status" value="1"/>
</dbReference>
<comment type="similarity">
    <text evidence="1">Belongs to the beta-class carbonic anhydrase family.</text>
</comment>
<evidence type="ECO:0000256" key="1">
    <source>
        <dbReference type="ARBA" id="ARBA00006217"/>
    </source>
</evidence>
<organism evidence="2 3">
    <name type="scientific">Gossypium raimondii</name>
    <name type="common">Peruvian cotton</name>
    <name type="synonym">Gossypium klotzschianum subsp. raimondii</name>
    <dbReference type="NCBI Taxonomy" id="29730"/>
    <lineage>
        <taxon>Eukaryota</taxon>
        <taxon>Viridiplantae</taxon>
        <taxon>Streptophyta</taxon>
        <taxon>Embryophyta</taxon>
        <taxon>Tracheophyta</taxon>
        <taxon>Spermatophyta</taxon>
        <taxon>Magnoliopsida</taxon>
        <taxon>eudicotyledons</taxon>
        <taxon>Gunneridae</taxon>
        <taxon>Pentapetalae</taxon>
        <taxon>rosids</taxon>
        <taxon>malvids</taxon>
        <taxon>Malvales</taxon>
        <taxon>Malvaceae</taxon>
        <taxon>Malvoideae</taxon>
        <taxon>Gossypium</taxon>
    </lineage>
</organism>
<protein>
    <recommendedName>
        <fullName evidence="4">Carbonic anhydrase</fullName>
    </recommendedName>
</protein>
<accession>A0A7J8PD01</accession>
<dbReference type="AlphaFoldDB" id="A0A7J8PD01"/>
<dbReference type="EMBL" id="JABEZZ010000006">
    <property type="protein sequence ID" value="MBA0587094.1"/>
    <property type="molecule type" value="Genomic_DNA"/>
</dbReference>
<gene>
    <name evidence="2" type="ORF">Gorai_000230</name>
</gene>
<evidence type="ECO:0000313" key="2">
    <source>
        <dbReference type="EMBL" id="MBA0587094.1"/>
    </source>
</evidence>